<dbReference type="SUPFAM" id="SSF51182">
    <property type="entry name" value="RmlC-like cupins"/>
    <property type="match status" value="1"/>
</dbReference>
<evidence type="ECO:0000313" key="4">
    <source>
        <dbReference type="Proteomes" id="UP000059074"/>
    </source>
</evidence>
<dbReference type="STRING" id="121290.APY04_1717"/>
<accession>A0A109BHX3</accession>
<dbReference type="InterPro" id="IPR014710">
    <property type="entry name" value="RmlC-like_jellyroll"/>
</dbReference>
<dbReference type="RefSeq" id="WP_068461575.1">
    <property type="nucleotide sequence ID" value="NZ_LMTR01000049.1"/>
</dbReference>
<dbReference type="OrthoDB" id="7506908at2"/>
<name>A0A109BHX3_HYPSL</name>
<organism evidence="3 4">
    <name type="scientific">Hyphomicrobium sulfonivorans</name>
    <dbReference type="NCBI Taxonomy" id="121290"/>
    <lineage>
        <taxon>Bacteria</taxon>
        <taxon>Pseudomonadati</taxon>
        <taxon>Pseudomonadota</taxon>
        <taxon>Alphaproteobacteria</taxon>
        <taxon>Hyphomicrobiales</taxon>
        <taxon>Hyphomicrobiaceae</taxon>
        <taxon>Hyphomicrobium</taxon>
    </lineage>
</organism>
<protein>
    <submittedName>
        <fullName evidence="3">Conserved hypothetical signal peptide protein</fullName>
    </submittedName>
</protein>
<evidence type="ECO:0000259" key="2">
    <source>
        <dbReference type="Pfam" id="PF00190"/>
    </source>
</evidence>
<comment type="caution">
    <text evidence="3">The sequence shown here is derived from an EMBL/GenBank/DDBJ whole genome shotgun (WGS) entry which is preliminary data.</text>
</comment>
<keyword evidence="4" id="KW-1185">Reference proteome</keyword>
<reference evidence="3 4" key="1">
    <citation type="submission" date="2015-10" db="EMBL/GenBank/DDBJ databases">
        <title>Transcriptomic analysis of a linuron degrading triple-species bacterial consortium.</title>
        <authorList>
            <person name="Albers P."/>
        </authorList>
    </citation>
    <scope>NUCLEOTIDE SEQUENCE [LARGE SCALE GENOMIC DNA]</scope>
    <source>
        <strain evidence="3 4">WDL6</strain>
    </source>
</reference>
<dbReference type="Proteomes" id="UP000059074">
    <property type="component" value="Unassembled WGS sequence"/>
</dbReference>
<gene>
    <name evidence="3" type="ORF">APY04_1717</name>
</gene>
<dbReference type="Gene3D" id="2.60.120.10">
    <property type="entry name" value="Jelly Rolls"/>
    <property type="match status" value="1"/>
</dbReference>
<evidence type="ECO:0000313" key="3">
    <source>
        <dbReference type="EMBL" id="KWT69111.1"/>
    </source>
</evidence>
<evidence type="ECO:0000256" key="1">
    <source>
        <dbReference type="SAM" id="SignalP"/>
    </source>
</evidence>
<sequence>MKVLLAGLAGAAVAALASFALAPSNQIERLTTTKMENFELDSIAWKDEPLLPGAAQSALVIGDPSKPGVFMAYLKFPANYEIPAHTHPFTEVVTVLKGAVWNGMGDKLDRQKGDKLGAGSSFTLPDNHAHYLWNEEESVVLLTATGPWNITYINPADDPRK</sequence>
<feature type="domain" description="Cupin type-1" evidence="2">
    <location>
        <begin position="68"/>
        <end position="142"/>
    </location>
</feature>
<dbReference type="InterPro" id="IPR006045">
    <property type="entry name" value="Cupin_1"/>
</dbReference>
<dbReference type="CDD" id="cd06989">
    <property type="entry name" value="cupin_DRT102"/>
    <property type="match status" value="1"/>
</dbReference>
<feature type="chain" id="PRO_5007132601" evidence="1">
    <location>
        <begin position="23"/>
        <end position="161"/>
    </location>
</feature>
<proteinExistence type="predicted"/>
<dbReference type="Pfam" id="PF00190">
    <property type="entry name" value="Cupin_1"/>
    <property type="match status" value="1"/>
</dbReference>
<dbReference type="AlphaFoldDB" id="A0A109BHX3"/>
<feature type="signal peptide" evidence="1">
    <location>
        <begin position="1"/>
        <end position="22"/>
    </location>
</feature>
<dbReference type="PATRIC" id="fig|121290.4.peg.257"/>
<dbReference type="InterPro" id="IPR011051">
    <property type="entry name" value="RmlC_Cupin_sf"/>
</dbReference>
<dbReference type="EMBL" id="LMTR01000049">
    <property type="protein sequence ID" value="KWT69111.1"/>
    <property type="molecule type" value="Genomic_DNA"/>
</dbReference>
<keyword evidence="1" id="KW-0732">Signal</keyword>